<accession>A0A9P1INE2</accession>
<comment type="caution">
    <text evidence="2">The sequence shown here is derived from an EMBL/GenBank/DDBJ whole genome shotgun (WGS) entry which is preliminary data.</text>
</comment>
<gene>
    <name evidence="2" type="ORF">CAMP_LOCUS11590</name>
</gene>
<evidence type="ECO:0000313" key="3">
    <source>
        <dbReference type="Proteomes" id="UP001152747"/>
    </source>
</evidence>
<evidence type="ECO:0000256" key="1">
    <source>
        <dbReference type="SAM" id="Phobius"/>
    </source>
</evidence>
<dbReference type="EMBL" id="CANHGI010000004">
    <property type="protein sequence ID" value="CAI5448953.1"/>
    <property type="molecule type" value="Genomic_DNA"/>
</dbReference>
<feature type="transmembrane region" description="Helical" evidence="1">
    <location>
        <begin position="86"/>
        <end position="109"/>
    </location>
</feature>
<keyword evidence="1" id="KW-0472">Membrane</keyword>
<feature type="transmembrane region" description="Helical" evidence="1">
    <location>
        <begin position="153"/>
        <end position="171"/>
    </location>
</feature>
<keyword evidence="1" id="KW-0812">Transmembrane</keyword>
<sequence>MTTVPDDPRTASPATAQLPQKAFLEQLIAEFEKLVEKITDMKAISPTFKKSLLTELYVCRTILFASFTLGVRAGGLSLFYTPIREIFGYFILFLLTYGLFPIIGLNIAYASFKKHITESEFKVLIITWAFFAGVFSIANNIHYSLGDYGTPTYFMPIIVGLTFNWIGEQYYNDRRRLLTISVGSASVVSLSLLLVTGGLSIATIFSVILCSLNATIALQLLIADVNENGEKVVAPFTHAIGVIMLMINYLIITRIFGKYIENASENHVQNSAPLHSIFSQ</sequence>
<keyword evidence="3" id="KW-1185">Reference proteome</keyword>
<dbReference type="Proteomes" id="UP001152747">
    <property type="component" value="Unassembled WGS sequence"/>
</dbReference>
<protein>
    <submittedName>
        <fullName evidence="2">Uncharacterized protein</fullName>
    </submittedName>
</protein>
<keyword evidence="1" id="KW-1133">Transmembrane helix</keyword>
<proteinExistence type="predicted"/>
<dbReference type="OrthoDB" id="5865729at2759"/>
<feature type="transmembrane region" description="Helical" evidence="1">
    <location>
        <begin position="57"/>
        <end position="80"/>
    </location>
</feature>
<feature type="transmembrane region" description="Helical" evidence="1">
    <location>
        <begin position="192"/>
        <end position="220"/>
    </location>
</feature>
<reference evidence="2" key="1">
    <citation type="submission" date="2022-11" db="EMBL/GenBank/DDBJ databases">
        <authorList>
            <person name="Kikuchi T."/>
        </authorList>
    </citation>
    <scope>NUCLEOTIDE SEQUENCE</scope>
    <source>
        <strain evidence="2">PS1010</strain>
    </source>
</reference>
<feature type="transmembrane region" description="Helical" evidence="1">
    <location>
        <begin position="121"/>
        <end position="141"/>
    </location>
</feature>
<name>A0A9P1INE2_9PELO</name>
<feature type="transmembrane region" description="Helical" evidence="1">
    <location>
        <begin position="232"/>
        <end position="252"/>
    </location>
</feature>
<dbReference type="AlphaFoldDB" id="A0A9P1INE2"/>
<evidence type="ECO:0000313" key="2">
    <source>
        <dbReference type="EMBL" id="CAI5448953.1"/>
    </source>
</evidence>
<organism evidence="2 3">
    <name type="scientific">Caenorhabditis angaria</name>
    <dbReference type="NCBI Taxonomy" id="860376"/>
    <lineage>
        <taxon>Eukaryota</taxon>
        <taxon>Metazoa</taxon>
        <taxon>Ecdysozoa</taxon>
        <taxon>Nematoda</taxon>
        <taxon>Chromadorea</taxon>
        <taxon>Rhabditida</taxon>
        <taxon>Rhabditina</taxon>
        <taxon>Rhabditomorpha</taxon>
        <taxon>Rhabditoidea</taxon>
        <taxon>Rhabditidae</taxon>
        <taxon>Peloderinae</taxon>
        <taxon>Caenorhabditis</taxon>
    </lineage>
</organism>